<accession>A0A5N6NL61</accession>
<gene>
    <name evidence="2" type="ORF">E3N88_18668</name>
</gene>
<feature type="domain" description="Retrotransposon gag" evidence="1">
    <location>
        <begin position="106"/>
        <end position="174"/>
    </location>
</feature>
<comment type="caution">
    <text evidence="2">The sequence shown here is derived from an EMBL/GenBank/DDBJ whole genome shotgun (WGS) entry which is preliminary data.</text>
</comment>
<organism evidence="2 3">
    <name type="scientific">Mikania micrantha</name>
    <name type="common">bitter vine</name>
    <dbReference type="NCBI Taxonomy" id="192012"/>
    <lineage>
        <taxon>Eukaryota</taxon>
        <taxon>Viridiplantae</taxon>
        <taxon>Streptophyta</taxon>
        <taxon>Embryophyta</taxon>
        <taxon>Tracheophyta</taxon>
        <taxon>Spermatophyta</taxon>
        <taxon>Magnoliopsida</taxon>
        <taxon>eudicotyledons</taxon>
        <taxon>Gunneridae</taxon>
        <taxon>Pentapetalae</taxon>
        <taxon>asterids</taxon>
        <taxon>campanulids</taxon>
        <taxon>Asterales</taxon>
        <taxon>Asteraceae</taxon>
        <taxon>Asteroideae</taxon>
        <taxon>Heliantheae alliance</taxon>
        <taxon>Eupatorieae</taxon>
        <taxon>Mikania</taxon>
    </lineage>
</organism>
<reference evidence="2 3" key="1">
    <citation type="submission" date="2019-05" db="EMBL/GenBank/DDBJ databases">
        <title>Mikania micrantha, genome provides insights into the molecular mechanism of rapid growth.</title>
        <authorList>
            <person name="Liu B."/>
        </authorList>
    </citation>
    <scope>NUCLEOTIDE SEQUENCE [LARGE SCALE GENOMIC DNA]</scope>
    <source>
        <strain evidence="2">NLD-2019</strain>
        <tissue evidence="2">Leaf</tissue>
    </source>
</reference>
<keyword evidence="3" id="KW-1185">Reference proteome</keyword>
<name>A0A5N6NL61_9ASTR</name>
<proteinExistence type="predicted"/>
<protein>
    <recommendedName>
        <fullName evidence="1">Retrotransposon gag domain-containing protein</fullName>
    </recommendedName>
</protein>
<dbReference type="OrthoDB" id="1936908at2759"/>
<evidence type="ECO:0000313" key="2">
    <source>
        <dbReference type="EMBL" id="KAD4981997.1"/>
    </source>
</evidence>
<sequence>MAGQKGRPQNEEEFTLEPIVVKAISDEVCKIMDEKLPALIAKALKDALKYKSEGTKESTKEDDVSFKGFNPPTFDGKKDVVATCHWISAMEAVISISECRIDQAVKFVAHSFVEEALHWWNTIKQSKSAADMEKMTWDDLRELVAKQFCPKNELDKVEREFLVLKAGNLNHRQYT</sequence>
<dbReference type="AlphaFoldDB" id="A0A5N6NL61"/>
<evidence type="ECO:0000259" key="1">
    <source>
        <dbReference type="Pfam" id="PF03732"/>
    </source>
</evidence>
<dbReference type="Pfam" id="PF03732">
    <property type="entry name" value="Retrotrans_gag"/>
    <property type="match status" value="1"/>
</dbReference>
<dbReference type="InterPro" id="IPR005162">
    <property type="entry name" value="Retrotrans_gag_dom"/>
</dbReference>
<dbReference type="Proteomes" id="UP000326396">
    <property type="component" value="Linkage Group LG18"/>
</dbReference>
<evidence type="ECO:0000313" key="3">
    <source>
        <dbReference type="Proteomes" id="UP000326396"/>
    </source>
</evidence>
<dbReference type="EMBL" id="SZYD01000010">
    <property type="protein sequence ID" value="KAD4981997.1"/>
    <property type="molecule type" value="Genomic_DNA"/>
</dbReference>